<evidence type="ECO:0000256" key="1">
    <source>
        <dbReference type="ARBA" id="ARBA00005695"/>
    </source>
</evidence>
<keyword evidence="3" id="KW-0732">Signal</keyword>
<dbReference type="Gene3D" id="3.40.190.10">
    <property type="entry name" value="Periplasmic binding protein-like II"/>
    <property type="match status" value="1"/>
</dbReference>
<dbReference type="PaxDb" id="273075-Ta1329"/>
<evidence type="ECO:0000313" key="6">
    <source>
        <dbReference type="EMBL" id="CAC12450.1"/>
    </source>
</evidence>
<dbReference type="KEGG" id="tac:Ta1329"/>
<dbReference type="SUPFAM" id="SSF53850">
    <property type="entry name" value="Periplasmic binding protein-like II"/>
    <property type="match status" value="1"/>
</dbReference>
<keyword evidence="4" id="KW-0812">Transmembrane</keyword>
<dbReference type="Pfam" id="PF00496">
    <property type="entry name" value="SBP_bac_5"/>
    <property type="match status" value="1"/>
</dbReference>
<dbReference type="OrthoDB" id="37176at2157"/>
<sequence length="609" mass="67272">MLRNLLTIKKLVAVITVAIAALTVATAVYGPMQQSNLHINSFSATSNDNSSTLYLSPGPTPAFTDNFNPFDGVWLTPAGIMGLIYEPLLQINTYNGTVIPWLATGYSWNSNATILTMYLRHGVEFSNGLPFNASDVVYTFNEQKALFGEWGVIKNITAVNPYEVNFTFTSPNTEYLFYIGSNIIVPEQLFANSTDPLKEIVTNPIGTGPYVLQSFSPQKIVLTANPNYWQKGEPKIKTVVYVEYTSNSALTLAMQSGQVQWASVFAPNITTLFVSKNPQYNHYWFPQGQPVTLLLNDMVYPLNMSFFRQAISVAINRTAIMNIGEYGYEQPANAAGLLYQQLGELNSTNLALANKLATFNLTYAKQILADHGFIINSTTGRLTAPNGTPVPTLNLMSVAGYSDWDTDIALIANELNQLGLTVNLETPTQNTVSQDVTDGQYQMALYVDTGIGPNAWYDYSGLVGPVVKASSPAYVNPERWNATGTGFMQYFHNFTALTNTTQQDVYINKMASIMLQQMPIVYVVYSADWYEYVNSTIGGWPNAQNPFWIPMPWYPGPDEVVILHLYPKSGNVASGVNPLIYDIAAVVAIVVIVAAVAAVYIRNRRIKRQ</sequence>
<keyword evidence="4" id="KW-1133">Transmembrane helix</keyword>
<accession>Q9HIL0</accession>
<dbReference type="PANTHER" id="PTHR30290">
    <property type="entry name" value="PERIPLASMIC BINDING COMPONENT OF ABC TRANSPORTER"/>
    <property type="match status" value="1"/>
</dbReference>
<organism evidence="6 7">
    <name type="scientific">Thermoplasma acidophilum (strain ATCC 25905 / DSM 1728 / JCM 9062 / NBRC 15155 / AMRC-C165)</name>
    <dbReference type="NCBI Taxonomy" id="273075"/>
    <lineage>
        <taxon>Archaea</taxon>
        <taxon>Methanobacteriati</taxon>
        <taxon>Thermoplasmatota</taxon>
        <taxon>Thermoplasmata</taxon>
        <taxon>Thermoplasmatales</taxon>
        <taxon>Thermoplasmataceae</taxon>
        <taxon>Thermoplasma</taxon>
    </lineage>
</organism>
<dbReference type="PANTHER" id="PTHR30290:SF9">
    <property type="entry name" value="OLIGOPEPTIDE-BINDING PROTEIN APPA"/>
    <property type="match status" value="1"/>
</dbReference>
<keyword evidence="4" id="KW-0472">Membrane</keyword>
<comment type="similarity">
    <text evidence="1">Belongs to the bacterial solute-binding protein 5 family.</text>
</comment>
<dbReference type="Proteomes" id="UP000001024">
    <property type="component" value="Chromosome"/>
</dbReference>
<dbReference type="Gene3D" id="3.10.105.10">
    <property type="entry name" value="Dipeptide-binding Protein, Domain 3"/>
    <property type="match status" value="1"/>
</dbReference>
<dbReference type="InterPro" id="IPR000914">
    <property type="entry name" value="SBP_5_dom"/>
</dbReference>
<dbReference type="STRING" id="273075.gene:9572552"/>
<dbReference type="eggNOG" id="arCOG01534">
    <property type="taxonomic scope" value="Archaea"/>
</dbReference>
<proteinExistence type="inferred from homology"/>
<feature type="domain" description="Solute-binding protein family 5" evidence="5">
    <location>
        <begin position="97"/>
        <end position="463"/>
    </location>
</feature>
<protein>
    <submittedName>
        <fullName evidence="6">Dipeptide ABC transport system, periplasmic dipeptide-binding protein dppA</fullName>
    </submittedName>
</protein>
<dbReference type="HOGENOM" id="CLU_017028_8_3_2"/>
<keyword evidence="2" id="KW-0813">Transport</keyword>
<dbReference type="EMBL" id="AL445067">
    <property type="protein sequence ID" value="CAC12450.1"/>
    <property type="molecule type" value="Genomic_DNA"/>
</dbReference>
<evidence type="ECO:0000313" key="7">
    <source>
        <dbReference type="Proteomes" id="UP000001024"/>
    </source>
</evidence>
<dbReference type="AlphaFoldDB" id="Q9HIL0"/>
<dbReference type="RefSeq" id="WP_010901736.1">
    <property type="nucleotide sequence ID" value="NC_002578.1"/>
</dbReference>
<dbReference type="Gene3D" id="3.90.76.10">
    <property type="entry name" value="Dipeptide-binding Protein, Domain 1"/>
    <property type="match status" value="1"/>
</dbReference>
<dbReference type="CDD" id="cd08509">
    <property type="entry name" value="PBP2_TmCBP_oligosaccharides_like"/>
    <property type="match status" value="1"/>
</dbReference>
<evidence type="ECO:0000256" key="2">
    <source>
        <dbReference type="ARBA" id="ARBA00022448"/>
    </source>
</evidence>
<dbReference type="EnsemblBacteria" id="CAC12450">
    <property type="protein sequence ID" value="CAC12450"/>
    <property type="gene ID" value="CAC12450"/>
</dbReference>
<evidence type="ECO:0000256" key="4">
    <source>
        <dbReference type="SAM" id="Phobius"/>
    </source>
</evidence>
<evidence type="ECO:0000256" key="3">
    <source>
        <dbReference type="ARBA" id="ARBA00022729"/>
    </source>
</evidence>
<dbReference type="GO" id="GO:1904680">
    <property type="term" value="F:peptide transmembrane transporter activity"/>
    <property type="evidence" value="ECO:0007669"/>
    <property type="project" value="TreeGrafter"/>
</dbReference>
<dbReference type="GO" id="GO:0015833">
    <property type="term" value="P:peptide transport"/>
    <property type="evidence" value="ECO:0007669"/>
    <property type="project" value="TreeGrafter"/>
</dbReference>
<dbReference type="FunCoup" id="Q9HIL0">
    <property type="interactions" value="16"/>
</dbReference>
<gene>
    <name evidence="6" type="ordered locus">Ta1329</name>
</gene>
<dbReference type="InParanoid" id="Q9HIL0"/>
<dbReference type="InterPro" id="IPR039424">
    <property type="entry name" value="SBP_5"/>
</dbReference>
<feature type="transmembrane region" description="Helical" evidence="4">
    <location>
        <begin position="579"/>
        <end position="601"/>
    </location>
</feature>
<name>Q9HIL0_THEAC</name>
<reference evidence="6 7" key="1">
    <citation type="journal article" date="2000" name="Nature">
        <title>The genome sequence of the thermoacidophilic scavenger Thermoplasma acidophilum.</title>
        <authorList>
            <person name="Ruepp A."/>
            <person name="Graml W."/>
            <person name="Santos-Martinez M.L."/>
            <person name="Koretke K.K."/>
            <person name="Volker C."/>
            <person name="Mewes H.W."/>
            <person name="Frishman D."/>
            <person name="Stocker S."/>
            <person name="Lupas A.N."/>
            <person name="Baumeister W."/>
        </authorList>
    </citation>
    <scope>NUCLEOTIDE SEQUENCE [LARGE SCALE GENOMIC DNA]</scope>
    <source>
        <strain evidence="7">ATCC 25905 / DSM 1728 / JCM 9062 / NBRC 15155 / AMRC-C165</strain>
    </source>
</reference>
<evidence type="ECO:0000259" key="5">
    <source>
        <dbReference type="Pfam" id="PF00496"/>
    </source>
</evidence>
<keyword evidence="7" id="KW-1185">Reference proteome</keyword>